<dbReference type="Proteomes" id="UP000655225">
    <property type="component" value="Unassembled WGS sequence"/>
</dbReference>
<keyword evidence="3 6" id="KW-0713">Self-incompatibility</keyword>
<dbReference type="GO" id="GO:0060320">
    <property type="term" value="P:rejection of self pollen"/>
    <property type="evidence" value="ECO:0007669"/>
    <property type="project" value="UniProtKB-KW"/>
</dbReference>
<proteinExistence type="inferred from homology"/>
<evidence type="ECO:0000256" key="1">
    <source>
        <dbReference type="ARBA" id="ARBA00004613"/>
    </source>
</evidence>
<dbReference type="GO" id="GO:0005576">
    <property type="term" value="C:extracellular region"/>
    <property type="evidence" value="ECO:0007669"/>
    <property type="project" value="UniProtKB-SubCell"/>
</dbReference>
<dbReference type="PANTHER" id="PTHR31232:SF155">
    <property type="entry name" value="PLANT SELF-INCOMPATIBILITY PROTEIN S1 FAMILY"/>
    <property type="match status" value="1"/>
</dbReference>
<sequence length="132" mass="15447">MASFKLVIILVLALAVRVAIGRQHVYVVNDLGEGFTLTVHCASKDDDLGTHFLPYGTNFTWKFRINLFHTTLFWCDFQWGNVTDSYIVFAAEDRYQTFVANTYWLSRQDGLYYANDDRQKEYELKHVWGSIF</sequence>
<evidence type="ECO:0000256" key="4">
    <source>
        <dbReference type="ARBA" id="ARBA00022525"/>
    </source>
</evidence>
<evidence type="ECO:0000256" key="6">
    <source>
        <dbReference type="RuleBase" id="RU367044"/>
    </source>
</evidence>
<evidence type="ECO:0000256" key="5">
    <source>
        <dbReference type="ARBA" id="ARBA00022729"/>
    </source>
</evidence>
<comment type="caution">
    <text evidence="7">The sequence shown here is derived from an EMBL/GenBank/DDBJ whole genome shotgun (WGS) entry which is preliminary data.</text>
</comment>
<dbReference type="OrthoDB" id="1727555at2759"/>
<accession>A0A835D8R9</accession>
<comment type="similarity">
    <text evidence="2 6">Belongs to the plant self-incompatibility (S1) protein family.</text>
</comment>
<dbReference type="InterPro" id="IPR010264">
    <property type="entry name" value="Self-incomp_S1"/>
</dbReference>
<dbReference type="PANTHER" id="PTHR31232">
    <property type="match status" value="1"/>
</dbReference>
<organism evidence="7 8">
    <name type="scientific">Tetracentron sinense</name>
    <name type="common">Spur-leaf</name>
    <dbReference type="NCBI Taxonomy" id="13715"/>
    <lineage>
        <taxon>Eukaryota</taxon>
        <taxon>Viridiplantae</taxon>
        <taxon>Streptophyta</taxon>
        <taxon>Embryophyta</taxon>
        <taxon>Tracheophyta</taxon>
        <taxon>Spermatophyta</taxon>
        <taxon>Magnoliopsida</taxon>
        <taxon>Trochodendrales</taxon>
        <taxon>Trochodendraceae</taxon>
        <taxon>Tetracentron</taxon>
    </lineage>
</organism>
<dbReference type="EMBL" id="JABCRI010000014">
    <property type="protein sequence ID" value="KAF8394156.1"/>
    <property type="molecule type" value="Genomic_DNA"/>
</dbReference>
<gene>
    <name evidence="7" type="ORF">HHK36_020362</name>
</gene>
<protein>
    <recommendedName>
        <fullName evidence="6">S-protein homolog</fullName>
    </recommendedName>
</protein>
<dbReference type="AlphaFoldDB" id="A0A835D8R9"/>
<dbReference type="OMA" id="CENIMMS"/>
<dbReference type="Pfam" id="PF05938">
    <property type="entry name" value="Self-incomp_S1"/>
    <property type="match status" value="1"/>
</dbReference>
<feature type="chain" id="PRO_5033102025" description="S-protein homolog" evidence="6">
    <location>
        <begin position="22"/>
        <end position="132"/>
    </location>
</feature>
<evidence type="ECO:0000313" key="8">
    <source>
        <dbReference type="Proteomes" id="UP000655225"/>
    </source>
</evidence>
<evidence type="ECO:0000256" key="2">
    <source>
        <dbReference type="ARBA" id="ARBA00005581"/>
    </source>
</evidence>
<name>A0A835D8R9_TETSI</name>
<keyword evidence="5 6" id="KW-0732">Signal</keyword>
<keyword evidence="4 6" id="KW-0964">Secreted</keyword>
<reference evidence="7 8" key="1">
    <citation type="submission" date="2020-04" db="EMBL/GenBank/DDBJ databases">
        <title>Plant Genome Project.</title>
        <authorList>
            <person name="Zhang R.-G."/>
        </authorList>
    </citation>
    <scope>NUCLEOTIDE SEQUENCE [LARGE SCALE GENOMIC DNA]</scope>
    <source>
        <strain evidence="7">YNK0</strain>
        <tissue evidence="7">Leaf</tissue>
    </source>
</reference>
<feature type="signal peptide" evidence="6">
    <location>
        <begin position="1"/>
        <end position="21"/>
    </location>
</feature>
<evidence type="ECO:0000313" key="7">
    <source>
        <dbReference type="EMBL" id="KAF8394156.1"/>
    </source>
</evidence>
<comment type="subcellular location">
    <subcellularLocation>
        <location evidence="1 6">Secreted</location>
    </subcellularLocation>
</comment>
<keyword evidence="8" id="KW-1185">Reference proteome</keyword>
<evidence type="ECO:0000256" key="3">
    <source>
        <dbReference type="ARBA" id="ARBA00022471"/>
    </source>
</evidence>